<gene>
    <name evidence="2" type="ORF">OKA104_LOCUS46092</name>
</gene>
<evidence type="ECO:0000313" key="3">
    <source>
        <dbReference type="Proteomes" id="UP000663881"/>
    </source>
</evidence>
<organism evidence="2 3">
    <name type="scientific">Adineta steineri</name>
    <dbReference type="NCBI Taxonomy" id="433720"/>
    <lineage>
        <taxon>Eukaryota</taxon>
        <taxon>Metazoa</taxon>
        <taxon>Spiralia</taxon>
        <taxon>Gnathifera</taxon>
        <taxon>Rotifera</taxon>
        <taxon>Eurotatoria</taxon>
        <taxon>Bdelloidea</taxon>
        <taxon>Adinetida</taxon>
        <taxon>Adinetidae</taxon>
        <taxon>Adineta</taxon>
    </lineage>
</organism>
<keyword evidence="1" id="KW-0812">Transmembrane</keyword>
<sequence>QLRTLVDEEHLTIPHYITPLDSTISSQYFPNTSIEKIFNEIMIEEWNYSSPYSIYYQKCKPSFCLFTYEKKTSIIYIITIIISLIGGINVILRLFSPFIIKIIFKFIHILKRKHSPQISTIQQENHQNVGICNRIRNRMIRLIDKFLMINLFDSESDNIETMRLERISTKFYLLIFSI</sequence>
<feature type="non-terminal residue" evidence="2">
    <location>
        <position position="178"/>
    </location>
</feature>
<comment type="caution">
    <text evidence="2">The sequence shown here is derived from an EMBL/GenBank/DDBJ whole genome shotgun (WGS) entry which is preliminary data.</text>
</comment>
<evidence type="ECO:0000256" key="1">
    <source>
        <dbReference type="SAM" id="Phobius"/>
    </source>
</evidence>
<dbReference type="AlphaFoldDB" id="A0A820HXD5"/>
<dbReference type="EMBL" id="CAJOAY010016247">
    <property type="protein sequence ID" value="CAF4298637.1"/>
    <property type="molecule type" value="Genomic_DNA"/>
</dbReference>
<feature type="transmembrane region" description="Helical" evidence="1">
    <location>
        <begin position="74"/>
        <end position="104"/>
    </location>
</feature>
<name>A0A820HXD5_9BILA</name>
<evidence type="ECO:0000313" key="2">
    <source>
        <dbReference type="EMBL" id="CAF4298637.1"/>
    </source>
</evidence>
<feature type="non-terminal residue" evidence="2">
    <location>
        <position position="1"/>
    </location>
</feature>
<accession>A0A820HXD5</accession>
<reference evidence="2" key="1">
    <citation type="submission" date="2021-02" db="EMBL/GenBank/DDBJ databases">
        <authorList>
            <person name="Nowell W R."/>
        </authorList>
    </citation>
    <scope>NUCLEOTIDE SEQUENCE</scope>
</reference>
<protein>
    <submittedName>
        <fullName evidence="2">Uncharacterized protein</fullName>
    </submittedName>
</protein>
<proteinExistence type="predicted"/>
<dbReference type="Proteomes" id="UP000663881">
    <property type="component" value="Unassembled WGS sequence"/>
</dbReference>
<keyword evidence="1" id="KW-0472">Membrane</keyword>
<keyword evidence="1" id="KW-1133">Transmembrane helix</keyword>